<evidence type="ECO:0000313" key="1">
    <source>
        <dbReference type="EnsemblPlants" id="cds.evm.model.04.784"/>
    </source>
</evidence>
<proteinExistence type="predicted"/>
<organism evidence="1 2">
    <name type="scientific">Cannabis sativa</name>
    <name type="common">Hemp</name>
    <name type="synonym">Marijuana</name>
    <dbReference type="NCBI Taxonomy" id="3483"/>
    <lineage>
        <taxon>Eukaryota</taxon>
        <taxon>Viridiplantae</taxon>
        <taxon>Streptophyta</taxon>
        <taxon>Embryophyta</taxon>
        <taxon>Tracheophyta</taxon>
        <taxon>Spermatophyta</taxon>
        <taxon>Magnoliopsida</taxon>
        <taxon>eudicotyledons</taxon>
        <taxon>Gunneridae</taxon>
        <taxon>Pentapetalae</taxon>
        <taxon>rosids</taxon>
        <taxon>fabids</taxon>
        <taxon>Rosales</taxon>
        <taxon>Cannabaceae</taxon>
        <taxon>Cannabis</taxon>
    </lineage>
</organism>
<evidence type="ECO:0008006" key="3">
    <source>
        <dbReference type="Google" id="ProtNLM"/>
    </source>
</evidence>
<dbReference type="PANTHER" id="PTHR11439">
    <property type="entry name" value="GAG-POL-RELATED RETROTRANSPOSON"/>
    <property type="match status" value="1"/>
</dbReference>
<name>A0A803PIQ7_CANSA</name>
<evidence type="ECO:0000313" key="2">
    <source>
        <dbReference type="Proteomes" id="UP000596661"/>
    </source>
</evidence>
<accession>A0A803PIQ7</accession>
<dbReference type="EnsemblPlants" id="evm.model.04.784">
    <property type="protein sequence ID" value="cds.evm.model.04.784"/>
    <property type="gene ID" value="evm.TU.04.784"/>
</dbReference>
<dbReference type="OMA" id="VIDCKHA"/>
<dbReference type="CDD" id="cd09272">
    <property type="entry name" value="RNase_HI_RT_Ty1"/>
    <property type="match status" value="1"/>
</dbReference>
<dbReference type="AlphaFoldDB" id="A0A803PIQ7"/>
<reference evidence="1" key="2">
    <citation type="submission" date="2021-03" db="UniProtKB">
        <authorList>
            <consortium name="EnsemblPlants"/>
        </authorList>
    </citation>
    <scope>IDENTIFICATION</scope>
</reference>
<keyword evidence="2" id="KW-1185">Reference proteome</keyword>
<dbReference type="Gramene" id="evm.model.04.784">
    <property type="protein sequence ID" value="cds.evm.model.04.784"/>
    <property type="gene ID" value="evm.TU.04.784"/>
</dbReference>
<protein>
    <recommendedName>
        <fullName evidence="3">Copia protein</fullName>
    </recommendedName>
</protein>
<sequence>MVIGLLALTLGDLQQELKIEHKGPALMYCDNKAAQHIAANPVFHERTKHIEIDCHLVREKVQEGLIKTIHVSTKEQLADIMTKALFPNQLKFLKTRLDW</sequence>
<dbReference type="PANTHER" id="PTHR11439:SF470">
    <property type="entry name" value="CYSTEINE-RICH RLK (RECEPTOR-LIKE PROTEIN KINASE) 8"/>
    <property type="match status" value="1"/>
</dbReference>
<dbReference type="EMBL" id="UZAU01000368">
    <property type="status" value="NOT_ANNOTATED_CDS"/>
    <property type="molecule type" value="Genomic_DNA"/>
</dbReference>
<dbReference type="Proteomes" id="UP000596661">
    <property type="component" value="Chromosome 4"/>
</dbReference>
<reference evidence="1" key="1">
    <citation type="submission" date="2018-11" db="EMBL/GenBank/DDBJ databases">
        <authorList>
            <person name="Grassa J C."/>
        </authorList>
    </citation>
    <scope>NUCLEOTIDE SEQUENCE [LARGE SCALE GENOMIC DNA]</scope>
</reference>